<dbReference type="GO" id="GO:0008374">
    <property type="term" value="F:O-acyltransferase activity"/>
    <property type="evidence" value="ECO:0007669"/>
    <property type="project" value="InterPro"/>
</dbReference>
<organism evidence="1 2">
    <name type="scientific">Elliptochloris bilobata</name>
    <dbReference type="NCBI Taxonomy" id="381761"/>
    <lineage>
        <taxon>Eukaryota</taxon>
        <taxon>Viridiplantae</taxon>
        <taxon>Chlorophyta</taxon>
        <taxon>core chlorophytes</taxon>
        <taxon>Trebouxiophyceae</taxon>
        <taxon>Trebouxiophyceae incertae sedis</taxon>
        <taxon>Elliptochloris clade</taxon>
        <taxon>Elliptochloris</taxon>
    </lineage>
</organism>
<dbReference type="Proteomes" id="UP001445335">
    <property type="component" value="Unassembled WGS sequence"/>
</dbReference>
<dbReference type="InterPro" id="IPR029058">
    <property type="entry name" value="AB_hydrolase_fold"/>
</dbReference>
<reference evidence="1 2" key="1">
    <citation type="journal article" date="2024" name="Nat. Commun.">
        <title>Phylogenomics reveals the evolutionary origins of lichenization in chlorophyte algae.</title>
        <authorList>
            <person name="Puginier C."/>
            <person name="Libourel C."/>
            <person name="Otte J."/>
            <person name="Skaloud P."/>
            <person name="Haon M."/>
            <person name="Grisel S."/>
            <person name="Petersen M."/>
            <person name="Berrin J.G."/>
            <person name="Delaux P.M."/>
            <person name="Dal Grande F."/>
            <person name="Keller J."/>
        </authorList>
    </citation>
    <scope>NUCLEOTIDE SEQUENCE [LARGE SCALE GENOMIC DNA]</scope>
    <source>
        <strain evidence="1 2">SAG 245.80</strain>
    </source>
</reference>
<dbReference type="SUPFAM" id="SSF53474">
    <property type="entry name" value="alpha/beta-Hydrolases"/>
    <property type="match status" value="1"/>
</dbReference>
<dbReference type="InterPro" id="IPR003386">
    <property type="entry name" value="LACT/PDAT_acylTrfase"/>
</dbReference>
<dbReference type="GO" id="GO:0006629">
    <property type="term" value="P:lipid metabolic process"/>
    <property type="evidence" value="ECO:0007669"/>
    <property type="project" value="InterPro"/>
</dbReference>
<evidence type="ECO:0008006" key="3">
    <source>
        <dbReference type="Google" id="ProtNLM"/>
    </source>
</evidence>
<proteinExistence type="predicted"/>
<keyword evidence="2" id="KW-1185">Reference proteome</keyword>
<dbReference type="PANTHER" id="PTHR11440">
    <property type="entry name" value="LECITHIN-CHOLESTEROL ACYLTRANSFERASE-RELATED"/>
    <property type="match status" value="1"/>
</dbReference>
<protein>
    <recommendedName>
        <fullName evidence="3">Lecithin:cholesterol acyltransferase</fullName>
    </recommendedName>
</protein>
<comment type="caution">
    <text evidence="1">The sequence shown here is derived from an EMBL/GenBank/DDBJ whole genome shotgun (WGS) entry which is preliminary data.</text>
</comment>
<evidence type="ECO:0000313" key="1">
    <source>
        <dbReference type="EMBL" id="KAK9834264.1"/>
    </source>
</evidence>
<sequence length="385" mass="41545">MGLAGSVLEERLNRTNTPHWYCAKEVGDWQTVWLSLQSASRPDCLLDELQIFFDNSTGRYRNQTGVEIRTVDFGGVGGIAALDPALPQLTSVYQELIDALVAVGYEVRKDLFGAPYDWRLAADGLAQVGYYANLTAMIEGAVASNGGTKALLLAHSMGNLVSLAFLRSHTPAWRAQHIAALIGLSGPWGGSVTAMKGSISGDTFDISALPHDIFRPLQSIAPSGPWLFPDADVYGSEVLVETTGGAQYTAADSQRLLQDLNLTQQVAVFDRVRSTTHPLPQLDIPVHCMHGLMAGNSTEEHFLYDVDKFGAAVPPAPALVRKGKGDGTVNLKSLESCKRLGPYADVRTFQDTTHTDILTDARVVLAIIEIAEANRPSSPVQHHAL</sequence>
<dbReference type="Gene3D" id="3.40.50.1820">
    <property type="entry name" value="alpha/beta hydrolase"/>
    <property type="match status" value="1"/>
</dbReference>
<accession>A0AAW1RKN6</accession>
<gene>
    <name evidence="1" type="ORF">WJX81_001615</name>
</gene>
<dbReference type="Pfam" id="PF02450">
    <property type="entry name" value="LCAT"/>
    <property type="match status" value="1"/>
</dbReference>
<evidence type="ECO:0000313" key="2">
    <source>
        <dbReference type="Proteomes" id="UP001445335"/>
    </source>
</evidence>
<dbReference type="AlphaFoldDB" id="A0AAW1RKN6"/>
<dbReference type="EMBL" id="JALJOU010000032">
    <property type="protein sequence ID" value="KAK9834264.1"/>
    <property type="molecule type" value="Genomic_DNA"/>
</dbReference>
<name>A0AAW1RKN6_9CHLO</name>